<dbReference type="InterPro" id="IPR029044">
    <property type="entry name" value="Nucleotide-diphossugar_trans"/>
</dbReference>
<evidence type="ECO:0000256" key="4">
    <source>
        <dbReference type="ARBA" id="ARBA00022676"/>
    </source>
</evidence>
<dbReference type="eggNOG" id="COG1215">
    <property type="taxonomic scope" value="Bacteria"/>
</dbReference>
<evidence type="ECO:0000256" key="5">
    <source>
        <dbReference type="ARBA" id="ARBA00022679"/>
    </source>
</evidence>
<dbReference type="Proteomes" id="UP000016570">
    <property type="component" value="Unassembled WGS sequence"/>
</dbReference>
<evidence type="ECO:0000256" key="3">
    <source>
        <dbReference type="ARBA" id="ARBA00022475"/>
    </source>
</evidence>
<evidence type="ECO:0000256" key="6">
    <source>
        <dbReference type="ARBA" id="ARBA00022692"/>
    </source>
</evidence>
<feature type="transmembrane region" description="Helical" evidence="10">
    <location>
        <begin position="379"/>
        <end position="401"/>
    </location>
</feature>
<evidence type="ECO:0000256" key="8">
    <source>
        <dbReference type="ARBA" id="ARBA00023136"/>
    </source>
</evidence>
<dbReference type="GO" id="GO:0005886">
    <property type="term" value="C:plasma membrane"/>
    <property type="evidence" value="ECO:0007669"/>
    <property type="project" value="UniProtKB-SubCell"/>
</dbReference>
<evidence type="ECO:0000256" key="1">
    <source>
        <dbReference type="ARBA" id="ARBA00004651"/>
    </source>
</evidence>
<sequence>MSAGMDNYHQFLLWLSYFVYLYPCIMALVWTCGGVYYYFHWERAQLKVAKQGPLQLPHYPKVSVMVPCYNEGANVNETIGQALRLDYPNFEVVAINDGSKDDTAARLDELALSDPRLVVVHQDNGGKASALNHGLEHTSGEFLLCIDGDALLDPQAARWMVQRFLHSRKLGAVTGNPRVRTRSTIIGKLQTGEFSSIIGLIKRAQRIYGTVFTVSGVIVAFRKQAIVDIGGWSTDMITEDIDVSWKLQMRNWLIHYEPLARCWVLMPETLRGLYKQRLRWAQGGAEVFLRYGLPALYRGQTHFWPLLFEYMISVLWSYSVVTTTALHLFDAYSIDENVKAMDLLTFEWSGLALIFVCLLQFSVSIMIDRNYDSNLFRNFLWCIWYPLVYWMLNVVTVVVAVPKAILRKRGQKAVWDSPDRGESFRDG</sequence>
<keyword evidence="12" id="KW-1185">Reference proteome</keyword>
<evidence type="ECO:0000256" key="7">
    <source>
        <dbReference type="ARBA" id="ARBA00022989"/>
    </source>
</evidence>
<dbReference type="PANTHER" id="PTHR43630:SF1">
    <property type="entry name" value="POLY-BETA-1,6-N-ACETYL-D-GLUCOSAMINE SYNTHASE"/>
    <property type="match status" value="1"/>
</dbReference>
<gene>
    <name evidence="11" type="primary">pgaC</name>
    <name evidence="11" type="ORF">VPR01S_15_00420</name>
</gene>
<keyword evidence="5 10" id="KW-0808">Transferase</keyword>
<accession>U3BFP1</accession>
<organism evidence="11 12">
    <name type="scientific">Vibrio proteolyticus NBRC 13287</name>
    <dbReference type="NCBI Taxonomy" id="1219065"/>
    <lineage>
        <taxon>Bacteria</taxon>
        <taxon>Pseudomonadati</taxon>
        <taxon>Pseudomonadota</taxon>
        <taxon>Gammaproteobacteria</taxon>
        <taxon>Vibrionales</taxon>
        <taxon>Vibrionaceae</taxon>
        <taxon>Vibrio</taxon>
    </lineage>
</organism>
<dbReference type="GO" id="GO:0008375">
    <property type="term" value="F:acetylglucosaminyltransferase activity"/>
    <property type="evidence" value="ECO:0007669"/>
    <property type="project" value="UniProtKB-UniRule"/>
</dbReference>
<keyword evidence="8 10" id="KW-0472">Membrane</keyword>
<comment type="subcellular location">
    <subcellularLocation>
        <location evidence="1 10">Cell membrane</location>
        <topology evidence="1 10">Multi-pass membrane protein</topology>
    </subcellularLocation>
</comment>
<dbReference type="NCBIfam" id="TIGR03937">
    <property type="entry name" value="PgaC_IcaA"/>
    <property type="match status" value="1"/>
</dbReference>
<keyword evidence="4 10" id="KW-0328">Glycosyltransferase</keyword>
<dbReference type="EMBL" id="BATJ01000015">
    <property type="protein sequence ID" value="GAD68524.1"/>
    <property type="molecule type" value="Genomic_DNA"/>
</dbReference>
<name>U3BFP1_VIBPR</name>
<comment type="similarity">
    <text evidence="2 10">Belongs to the glycosyltransferase 2 family.</text>
</comment>
<evidence type="ECO:0000256" key="10">
    <source>
        <dbReference type="RuleBase" id="RU364028"/>
    </source>
</evidence>
<dbReference type="GO" id="GO:0043708">
    <property type="term" value="P:cell adhesion involved in biofilm formation"/>
    <property type="evidence" value="ECO:0007669"/>
    <property type="project" value="InterPro"/>
</dbReference>
<dbReference type="PANTHER" id="PTHR43630">
    <property type="entry name" value="POLY-BETA-1,6-N-ACETYL-D-GLUCOSAMINE SYNTHASE"/>
    <property type="match status" value="1"/>
</dbReference>
<feature type="transmembrane region" description="Helical" evidence="10">
    <location>
        <begin position="20"/>
        <end position="39"/>
    </location>
</feature>
<dbReference type="InterPro" id="IPR023853">
    <property type="entry name" value="PGA_PgaC/IcaA"/>
</dbReference>
<dbReference type="Gene3D" id="3.90.550.10">
    <property type="entry name" value="Spore Coat Polysaccharide Biosynthesis Protein SpsA, Chain A"/>
    <property type="match status" value="1"/>
</dbReference>
<comment type="caution">
    <text evidence="11">The sequence shown here is derived from an EMBL/GenBank/DDBJ whole genome shotgun (WGS) entry which is preliminary data.</text>
</comment>
<dbReference type="Pfam" id="PF13641">
    <property type="entry name" value="Glyco_tranf_2_3"/>
    <property type="match status" value="1"/>
</dbReference>
<protein>
    <recommendedName>
        <fullName evidence="9 10">Poly-beta-1,6-N-acetyl-D-glucosamine synthase</fullName>
        <shortName evidence="10">Poly-beta-1,6-GlcNAc synthase</shortName>
        <ecNumber evidence="10">2.4.1.-</ecNumber>
    </recommendedName>
</protein>
<evidence type="ECO:0000256" key="9">
    <source>
        <dbReference type="NCBIfam" id="TIGR03937"/>
    </source>
</evidence>
<evidence type="ECO:0000313" key="11">
    <source>
        <dbReference type="EMBL" id="GAD68524.1"/>
    </source>
</evidence>
<dbReference type="STRING" id="1219065.VPR01S_15_00420"/>
<dbReference type="RefSeq" id="WP_021706493.1">
    <property type="nucleotide sequence ID" value="NZ_BATJ01000015.1"/>
</dbReference>
<keyword evidence="7 10" id="KW-1133">Transmembrane helix</keyword>
<evidence type="ECO:0000256" key="2">
    <source>
        <dbReference type="ARBA" id="ARBA00006739"/>
    </source>
</evidence>
<dbReference type="SUPFAM" id="SSF53448">
    <property type="entry name" value="Nucleotide-diphospho-sugar transferases"/>
    <property type="match status" value="1"/>
</dbReference>
<dbReference type="AlphaFoldDB" id="U3BFP1"/>
<reference evidence="11 12" key="1">
    <citation type="submission" date="2013-09" db="EMBL/GenBank/DDBJ databases">
        <title>Whole genome shotgun sequence of Vibrio proteolyticus NBRC 13287.</title>
        <authorList>
            <person name="Isaki S."/>
            <person name="Hosoyama A."/>
            <person name="Numata M."/>
            <person name="Hashimoto M."/>
            <person name="Hosoyama Y."/>
            <person name="Tsuchikane K."/>
            <person name="Noguchi M."/>
            <person name="Hirakata S."/>
            <person name="Ichikawa N."/>
            <person name="Ohji S."/>
            <person name="Yamazoe A."/>
            <person name="Fujita N."/>
        </authorList>
    </citation>
    <scope>NUCLEOTIDE SEQUENCE [LARGE SCALE GENOMIC DNA]</scope>
    <source>
        <strain evidence="11 12">NBRC 13287</strain>
    </source>
</reference>
<evidence type="ECO:0000313" key="12">
    <source>
        <dbReference type="Proteomes" id="UP000016570"/>
    </source>
</evidence>
<dbReference type="SMR" id="U3BFP1"/>
<dbReference type="CDD" id="cd06423">
    <property type="entry name" value="CESA_like"/>
    <property type="match status" value="1"/>
</dbReference>
<keyword evidence="6 10" id="KW-0812">Transmembrane</keyword>
<feature type="transmembrane region" description="Helical" evidence="10">
    <location>
        <begin position="348"/>
        <end position="367"/>
    </location>
</feature>
<feature type="transmembrane region" description="Helical" evidence="10">
    <location>
        <begin position="307"/>
        <end position="328"/>
    </location>
</feature>
<dbReference type="EC" id="2.4.1.-" evidence="10"/>
<proteinExistence type="inferred from homology"/>
<keyword evidence="3 10" id="KW-1003">Cell membrane</keyword>